<dbReference type="GO" id="GO:0005525">
    <property type="term" value="F:GTP binding"/>
    <property type="evidence" value="ECO:0007669"/>
    <property type="project" value="InterPro"/>
</dbReference>
<dbReference type="Gene3D" id="1.20.120.430">
    <property type="entry name" value="tRNA modification GTPase MnmE domain 2"/>
    <property type="match status" value="1"/>
</dbReference>
<dbReference type="InterPro" id="IPR031168">
    <property type="entry name" value="G_TrmE"/>
</dbReference>
<name>A0A2P7YPX5_9PEZI</name>
<dbReference type="InterPro" id="IPR027417">
    <property type="entry name" value="P-loop_NTPase"/>
</dbReference>
<dbReference type="SUPFAM" id="SSF52540">
    <property type="entry name" value="P-loop containing nucleoside triphosphate hydrolases"/>
    <property type="match status" value="1"/>
</dbReference>
<dbReference type="CDD" id="cd14858">
    <property type="entry name" value="TrmE_N"/>
    <property type="match status" value="1"/>
</dbReference>
<dbReference type="InterPro" id="IPR027368">
    <property type="entry name" value="MnmE_dom2"/>
</dbReference>
<reference evidence="4 5" key="1">
    <citation type="submission" date="2017-05" db="EMBL/GenBank/DDBJ databases">
        <title>Draft genome sequence of Elsinoe australis.</title>
        <authorList>
            <person name="Cheng Q."/>
        </authorList>
    </citation>
    <scope>NUCLEOTIDE SEQUENCE [LARGE SCALE GENOMIC DNA]</scope>
    <source>
        <strain evidence="4 5">NL1</strain>
    </source>
</reference>
<dbReference type="InterPro" id="IPR025867">
    <property type="entry name" value="MnmE_helical"/>
</dbReference>
<dbReference type="NCBIfam" id="TIGR00231">
    <property type="entry name" value="small_GTP"/>
    <property type="match status" value="1"/>
</dbReference>
<sequence>MLDSNAMVLFFPGPRSATGEDILEFHVHGGPAIVKSVLSAIPRCVSKSGTIRYAEAGEFTRRAFFNDRLDLTQVEALGDSLTAMTEQQRRLSVRGTVNKLTQRYNVWRELLLSARGELEALIDFSEDQHFDESSTELISNVAQQVTKLQQPLLAHTQNAVRGELLRNGISISLLGAPNAGKSSLLNRIVGREAAIVSHEAGTTRDVVEVSVDIGGYLCRFGDTAGLRRALKLPTATSNEDIGSVEQEGIRRAKARATESDLVIVVLSFESGHLKLDSEVIDTAQALLKEHGNILVVVNKIDQKPVNLSAGNVVQQIQASVPGIPDSAIHLLSCNPAPEHATPIDPQLDGIGPFLSGLVIKFQTMTSAVAGPAPDGAEADASIWQESLGATERQRLLLEECSNHLDSFLQVGRHGGQDGLDDGQDVDFVLAAEHLRAAAGCLARITGKGEAGDVEEVLGVVFERFCVGK</sequence>
<evidence type="ECO:0000259" key="2">
    <source>
        <dbReference type="Pfam" id="PF10396"/>
    </source>
</evidence>
<dbReference type="CDD" id="cd04164">
    <property type="entry name" value="trmE"/>
    <property type="match status" value="1"/>
</dbReference>
<dbReference type="InterPro" id="IPR005225">
    <property type="entry name" value="Small_GTP-bd"/>
</dbReference>
<dbReference type="Gene3D" id="3.40.50.300">
    <property type="entry name" value="P-loop containing nucleotide triphosphate hydrolases"/>
    <property type="match status" value="1"/>
</dbReference>
<keyword evidence="5" id="KW-1185">Reference proteome</keyword>
<evidence type="ECO:0000259" key="1">
    <source>
        <dbReference type="Pfam" id="PF01926"/>
    </source>
</evidence>
<dbReference type="GO" id="GO:0030488">
    <property type="term" value="P:tRNA methylation"/>
    <property type="evidence" value="ECO:0007669"/>
    <property type="project" value="TreeGrafter"/>
</dbReference>
<dbReference type="AlphaFoldDB" id="A0A2P7YPX5"/>
<dbReference type="EMBL" id="NHZQ01000404">
    <property type="protein sequence ID" value="PSK38014.1"/>
    <property type="molecule type" value="Genomic_DNA"/>
</dbReference>
<dbReference type="Pfam" id="PF10396">
    <property type="entry name" value="TrmE_N"/>
    <property type="match status" value="1"/>
</dbReference>
<organism evidence="4 5">
    <name type="scientific">Elsinoe australis</name>
    <dbReference type="NCBI Taxonomy" id="40998"/>
    <lineage>
        <taxon>Eukaryota</taxon>
        <taxon>Fungi</taxon>
        <taxon>Dikarya</taxon>
        <taxon>Ascomycota</taxon>
        <taxon>Pezizomycotina</taxon>
        <taxon>Dothideomycetes</taxon>
        <taxon>Dothideomycetidae</taxon>
        <taxon>Myriangiales</taxon>
        <taxon>Elsinoaceae</taxon>
        <taxon>Elsinoe</taxon>
    </lineage>
</organism>
<evidence type="ECO:0000313" key="4">
    <source>
        <dbReference type="EMBL" id="PSK38014.1"/>
    </source>
</evidence>
<feature type="domain" description="MnmE helical" evidence="3">
    <location>
        <begin position="71"/>
        <end position="465"/>
    </location>
</feature>
<dbReference type="Pfam" id="PF01926">
    <property type="entry name" value="MMR_HSR1"/>
    <property type="match status" value="1"/>
</dbReference>
<dbReference type="GO" id="GO:0005739">
    <property type="term" value="C:mitochondrion"/>
    <property type="evidence" value="ECO:0007669"/>
    <property type="project" value="TreeGrafter"/>
</dbReference>
<feature type="domain" description="GTP-binding protein TrmE N-terminal" evidence="2">
    <location>
        <begin position="3"/>
        <end position="68"/>
    </location>
</feature>
<dbReference type="GO" id="GO:0002098">
    <property type="term" value="P:tRNA wobble uridine modification"/>
    <property type="evidence" value="ECO:0007669"/>
    <property type="project" value="TreeGrafter"/>
</dbReference>
<dbReference type="InterPro" id="IPR018948">
    <property type="entry name" value="GTP-bd_TrmE_N"/>
</dbReference>
<dbReference type="InterPro" id="IPR027266">
    <property type="entry name" value="TrmE/GcvT-like"/>
</dbReference>
<dbReference type="Pfam" id="PF12631">
    <property type="entry name" value="MnmE_helical"/>
    <property type="match status" value="1"/>
</dbReference>
<dbReference type="Gene3D" id="3.30.1360.120">
    <property type="entry name" value="Probable tRNA modification gtpase trme, domain 1"/>
    <property type="match status" value="1"/>
</dbReference>
<dbReference type="STRING" id="40998.A0A2P7YPX5"/>
<protein>
    <submittedName>
        <fullName evidence="4">tRNA modification GTPase GTPBP3, mitochondrial</fullName>
    </submittedName>
</protein>
<accession>A0A2P7YPX5</accession>
<comment type="caution">
    <text evidence="4">The sequence shown here is derived from an EMBL/GenBank/DDBJ whole genome shotgun (WGS) entry which is preliminary data.</text>
</comment>
<dbReference type="InterPro" id="IPR006073">
    <property type="entry name" value="GTP-bd"/>
</dbReference>
<dbReference type="PANTHER" id="PTHR42714:SF2">
    <property type="entry name" value="TRNA MODIFICATION GTPASE GTPBP3, MITOCHONDRIAL"/>
    <property type="match status" value="1"/>
</dbReference>
<dbReference type="PANTHER" id="PTHR42714">
    <property type="entry name" value="TRNA MODIFICATION GTPASE GTPBP3"/>
    <property type="match status" value="1"/>
</dbReference>
<feature type="domain" description="G" evidence="1">
    <location>
        <begin position="171"/>
        <end position="299"/>
    </location>
</feature>
<gene>
    <name evidence="4" type="ORF">B9Z65_1205</name>
</gene>
<proteinExistence type="predicted"/>
<dbReference type="Proteomes" id="UP000243723">
    <property type="component" value="Unassembled WGS sequence"/>
</dbReference>
<evidence type="ECO:0000259" key="3">
    <source>
        <dbReference type="Pfam" id="PF12631"/>
    </source>
</evidence>
<evidence type="ECO:0000313" key="5">
    <source>
        <dbReference type="Proteomes" id="UP000243723"/>
    </source>
</evidence>
<dbReference type="OrthoDB" id="188276at2759"/>